<evidence type="ECO:0000256" key="4">
    <source>
        <dbReference type="ARBA" id="ARBA00022989"/>
    </source>
</evidence>
<keyword evidence="5 6" id="KW-0472">Membrane</keyword>
<feature type="transmembrane region" description="Helical" evidence="6">
    <location>
        <begin position="171"/>
        <end position="190"/>
    </location>
</feature>
<evidence type="ECO:0000313" key="9">
    <source>
        <dbReference type="Proteomes" id="UP001501196"/>
    </source>
</evidence>
<dbReference type="Proteomes" id="UP001501196">
    <property type="component" value="Unassembled WGS sequence"/>
</dbReference>
<dbReference type="PANTHER" id="PTHR32322:SF9">
    <property type="entry name" value="AMINO-ACID METABOLITE EFFLUX PUMP-RELATED"/>
    <property type="match status" value="1"/>
</dbReference>
<evidence type="ECO:0000256" key="1">
    <source>
        <dbReference type="ARBA" id="ARBA00004141"/>
    </source>
</evidence>
<evidence type="ECO:0000259" key="7">
    <source>
        <dbReference type="Pfam" id="PF00892"/>
    </source>
</evidence>
<keyword evidence="4 6" id="KW-1133">Transmembrane helix</keyword>
<feature type="transmembrane region" description="Helical" evidence="6">
    <location>
        <begin position="115"/>
        <end position="133"/>
    </location>
</feature>
<feature type="transmembrane region" description="Helical" evidence="6">
    <location>
        <begin position="139"/>
        <end position="159"/>
    </location>
</feature>
<feature type="transmembrane region" description="Helical" evidence="6">
    <location>
        <begin position="242"/>
        <end position="261"/>
    </location>
</feature>
<dbReference type="InterPro" id="IPR000620">
    <property type="entry name" value="EamA_dom"/>
</dbReference>
<comment type="similarity">
    <text evidence="2">Belongs to the EamA transporter family.</text>
</comment>
<feature type="transmembrane region" description="Helical" evidence="6">
    <location>
        <begin position="86"/>
        <end position="108"/>
    </location>
</feature>
<comment type="caution">
    <text evidence="8">The sequence shown here is derived from an EMBL/GenBank/DDBJ whole genome shotgun (WGS) entry which is preliminary data.</text>
</comment>
<feature type="domain" description="EamA" evidence="7">
    <location>
        <begin position="144"/>
        <end position="284"/>
    </location>
</feature>
<sequence length="298" mass="31014">MNRRDCSVALLVVALWGLNFPATAFALQQFPPILMAALRFTLIAIPALMFVPRPRVSWKLVVAIGATLGIVQFSFLYAGIAAGMPAGLASVVIQASAPLTIVFAAVGLRERLSPWQAVGVGVSVVGLAAVVLRQGMVSAVLPTILVLCGAAGWALGNVATRVAAASDAFRLTMWWSVVPPIPLALLSWAIEGSERIGASFATIVTPEAVLPVLGLLYVVGFSSVVAYALWASLLGRHPSSRVAPFSMLVPVVGMLSSWLVLGEVPHPFDLSAGALVIAGVLWASRSPGLPPSLAAVRP</sequence>
<keyword evidence="3 6" id="KW-0812">Transmembrane</keyword>
<protein>
    <submittedName>
        <fullName evidence="8">EamA family transporter</fullName>
    </submittedName>
</protein>
<dbReference type="Pfam" id="PF00892">
    <property type="entry name" value="EamA"/>
    <property type="match status" value="2"/>
</dbReference>
<name>A0ABP5FHI7_9MICO</name>
<dbReference type="InterPro" id="IPR050638">
    <property type="entry name" value="AA-Vitamin_Transporters"/>
</dbReference>
<comment type="subcellular location">
    <subcellularLocation>
        <location evidence="1">Membrane</location>
        <topology evidence="1">Multi-pass membrane protein</topology>
    </subcellularLocation>
</comment>
<dbReference type="RefSeq" id="WP_344369531.1">
    <property type="nucleotide sequence ID" value="NZ_BAAAPW010000001.1"/>
</dbReference>
<feature type="domain" description="EamA" evidence="7">
    <location>
        <begin position="8"/>
        <end position="131"/>
    </location>
</feature>
<dbReference type="InterPro" id="IPR037185">
    <property type="entry name" value="EmrE-like"/>
</dbReference>
<evidence type="ECO:0000256" key="6">
    <source>
        <dbReference type="SAM" id="Phobius"/>
    </source>
</evidence>
<dbReference type="PANTHER" id="PTHR32322">
    <property type="entry name" value="INNER MEMBRANE TRANSPORTER"/>
    <property type="match status" value="1"/>
</dbReference>
<evidence type="ECO:0000313" key="8">
    <source>
        <dbReference type="EMBL" id="GAA2026599.1"/>
    </source>
</evidence>
<evidence type="ECO:0000256" key="2">
    <source>
        <dbReference type="ARBA" id="ARBA00007362"/>
    </source>
</evidence>
<evidence type="ECO:0000256" key="5">
    <source>
        <dbReference type="ARBA" id="ARBA00023136"/>
    </source>
</evidence>
<feature type="transmembrane region" description="Helical" evidence="6">
    <location>
        <begin position="210"/>
        <end position="230"/>
    </location>
</feature>
<gene>
    <name evidence="8" type="ORF">GCM10009819_07270</name>
</gene>
<proteinExistence type="inferred from homology"/>
<dbReference type="EMBL" id="BAAAPW010000001">
    <property type="protein sequence ID" value="GAA2026599.1"/>
    <property type="molecule type" value="Genomic_DNA"/>
</dbReference>
<feature type="transmembrane region" description="Helical" evidence="6">
    <location>
        <begin position="36"/>
        <end position="53"/>
    </location>
</feature>
<feature type="transmembrane region" description="Helical" evidence="6">
    <location>
        <begin position="60"/>
        <end position="80"/>
    </location>
</feature>
<keyword evidence="9" id="KW-1185">Reference proteome</keyword>
<reference evidence="9" key="1">
    <citation type="journal article" date="2019" name="Int. J. Syst. Evol. Microbiol.">
        <title>The Global Catalogue of Microorganisms (GCM) 10K type strain sequencing project: providing services to taxonomists for standard genome sequencing and annotation.</title>
        <authorList>
            <consortium name="The Broad Institute Genomics Platform"/>
            <consortium name="The Broad Institute Genome Sequencing Center for Infectious Disease"/>
            <person name="Wu L."/>
            <person name="Ma J."/>
        </authorList>
    </citation>
    <scope>NUCLEOTIDE SEQUENCE [LARGE SCALE GENOMIC DNA]</scope>
    <source>
        <strain evidence="9">JCM 15672</strain>
    </source>
</reference>
<dbReference type="SUPFAM" id="SSF103481">
    <property type="entry name" value="Multidrug resistance efflux transporter EmrE"/>
    <property type="match status" value="2"/>
</dbReference>
<accession>A0ABP5FHI7</accession>
<organism evidence="8 9">
    <name type="scientific">Agromyces tropicus</name>
    <dbReference type="NCBI Taxonomy" id="555371"/>
    <lineage>
        <taxon>Bacteria</taxon>
        <taxon>Bacillati</taxon>
        <taxon>Actinomycetota</taxon>
        <taxon>Actinomycetes</taxon>
        <taxon>Micrococcales</taxon>
        <taxon>Microbacteriaceae</taxon>
        <taxon>Agromyces</taxon>
    </lineage>
</organism>
<evidence type="ECO:0000256" key="3">
    <source>
        <dbReference type="ARBA" id="ARBA00022692"/>
    </source>
</evidence>